<dbReference type="GO" id="GO:0005737">
    <property type="term" value="C:cytoplasm"/>
    <property type="evidence" value="ECO:0007669"/>
    <property type="project" value="UniProtKB-SubCell"/>
</dbReference>
<evidence type="ECO:0000256" key="7">
    <source>
        <dbReference type="ARBA" id="ARBA00022984"/>
    </source>
</evidence>
<proteinExistence type="inferred from homology"/>
<dbReference type="GO" id="GO:0008760">
    <property type="term" value="F:UDP-N-acetylglucosamine 1-carboxyvinyltransferase activity"/>
    <property type="evidence" value="ECO:0007669"/>
    <property type="project" value="UniProtKB-EC"/>
</dbReference>
<dbReference type="Proteomes" id="UP000419138">
    <property type="component" value="Unassembled WGS sequence"/>
</dbReference>
<evidence type="ECO:0000256" key="4">
    <source>
        <dbReference type="ARBA" id="ARBA00022618"/>
    </source>
</evidence>
<organism evidence="18 19">
    <name type="scientific">Streptomyces jumonjinensis</name>
    <dbReference type="NCBI Taxonomy" id="1945"/>
    <lineage>
        <taxon>Bacteria</taxon>
        <taxon>Bacillati</taxon>
        <taxon>Actinomycetota</taxon>
        <taxon>Actinomycetes</taxon>
        <taxon>Kitasatosporales</taxon>
        <taxon>Streptomycetaceae</taxon>
        <taxon>Streptomyces</taxon>
    </lineage>
</organism>
<evidence type="ECO:0000256" key="12">
    <source>
        <dbReference type="ARBA" id="ARBA00039108"/>
    </source>
</evidence>
<evidence type="ECO:0000256" key="15">
    <source>
        <dbReference type="ARBA" id="ARBA00042842"/>
    </source>
</evidence>
<keyword evidence="3" id="KW-0963">Cytoplasm</keyword>
<comment type="similarity">
    <text evidence="11">Belongs to the EPSP synthase family. MurA subfamily.</text>
</comment>
<gene>
    <name evidence="18" type="ORF">FF041_16470</name>
</gene>
<dbReference type="PANTHER" id="PTHR43783:SF1">
    <property type="entry name" value="UDP-N-ACETYLGLUCOSAMINE 1-CARBOXYVINYLTRANSFERASE"/>
    <property type="match status" value="1"/>
</dbReference>
<dbReference type="GO" id="GO:0071555">
    <property type="term" value="P:cell wall organization"/>
    <property type="evidence" value="ECO:0007669"/>
    <property type="project" value="UniProtKB-KW"/>
</dbReference>
<evidence type="ECO:0000256" key="2">
    <source>
        <dbReference type="ARBA" id="ARBA00004752"/>
    </source>
</evidence>
<evidence type="ECO:0000256" key="5">
    <source>
        <dbReference type="ARBA" id="ARBA00022679"/>
    </source>
</evidence>
<accession>A0A646KHM0</accession>
<evidence type="ECO:0000256" key="8">
    <source>
        <dbReference type="ARBA" id="ARBA00023306"/>
    </source>
</evidence>
<keyword evidence="7" id="KW-0573">Peptidoglycan synthesis</keyword>
<name>A0A646KHM0_STRJU</name>
<evidence type="ECO:0000313" key="18">
    <source>
        <dbReference type="EMBL" id="MQT01745.1"/>
    </source>
</evidence>
<evidence type="ECO:0000256" key="11">
    <source>
        <dbReference type="ARBA" id="ARBA00038367"/>
    </source>
</evidence>
<evidence type="ECO:0000256" key="6">
    <source>
        <dbReference type="ARBA" id="ARBA00022960"/>
    </source>
</evidence>
<keyword evidence="19" id="KW-1185">Reference proteome</keyword>
<comment type="catalytic activity">
    <reaction evidence="16">
        <text>phosphoenolpyruvate + UDP-N-acetyl-alpha-D-glucosamine = UDP-N-acetyl-3-O-(1-carboxyvinyl)-alpha-D-glucosamine + phosphate</text>
        <dbReference type="Rhea" id="RHEA:18681"/>
        <dbReference type="ChEBI" id="CHEBI:43474"/>
        <dbReference type="ChEBI" id="CHEBI:57705"/>
        <dbReference type="ChEBI" id="CHEBI:58702"/>
        <dbReference type="ChEBI" id="CHEBI:68483"/>
        <dbReference type="EC" id="2.5.1.7"/>
    </reaction>
</comment>
<dbReference type="InterPro" id="IPR013792">
    <property type="entry name" value="RNA3'P_cycl/enolpyr_Trfase_a/b"/>
</dbReference>
<evidence type="ECO:0000259" key="17">
    <source>
        <dbReference type="Pfam" id="PF00275"/>
    </source>
</evidence>
<protein>
    <recommendedName>
        <fullName evidence="13">UDP-N-acetylglucosamine 1-carboxyvinyltransferase</fullName>
        <ecNumber evidence="12">2.5.1.7</ecNumber>
    </recommendedName>
    <alternativeName>
        <fullName evidence="14">Enoylpyruvate transferase</fullName>
    </alternativeName>
    <alternativeName>
        <fullName evidence="15">UDP-N-acetylglucosamine enolpyruvyl transferase</fullName>
    </alternativeName>
</protein>
<dbReference type="InterPro" id="IPR036968">
    <property type="entry name" value="Enolpyruvate_Tfrase_sf"/>
</dbReference>
<dbReference type="SUPFAM" id="SSF55205">
    <property type="entry name" value="EPT/RTPC-like"/>
    <property type="match status" value="1"/>
</dbReference>
<evidence type="ECO:0000313" key="19">
    <source>
        <dbReference type="Proteomes" id="UP000419138"/>
    </source>
</evidence>
<evidence type="ECO:0000256" key="1">
    <source>
        <dbReference type="ARBA" id="ARBA00004496"/>
    </source>
</evidence>
<evidence type="ECO:0000256" key="16">
    <source>
        <dbReference type="ARBA" id="ARBA00047527"/>
    </source>
</evidence>
<comment type="function">
    <text evidence="10">Cell wall formation. Adds enolpyruvyl to UDP-N-acetylglucosamine.</text>
</comment>
<dbReference type="EC" id="2.5.1.7" evidence="12"/>
<dbReference type="EMBL" id="VCLA01000137">
    <property type="protein sequence ID" value="MQT01745.1"/>
    <property type="molecule type" value="Genomic_DNA"/>
</dbReference>
<dbReference type="InterPro" id="IPR050068">
    <property type="entry name" value="MurA_subfamily"/>
</dbReference>
<comment type="subcellular location">
    <subcellularLocation>
        <location evidence="1">Cytoplasm</location>
    </subcellularLocation>
</comment>
<comment type="caution">
    <text evidence="18">The sequence shown here is derived from an EMBL/GenBank/DDBJ whole genome shotgun (WGS) entry which is preliminary data.</text>
</comment>
<evidence type="ECO:0000256" key="9">
    <source>
        <dbReference type="ARBA" id="ARBA00023316"/>
    </source>
</evidence>
<dbReference type="GO" id="GO:0051301">
    <property type="term" value="P:cell division"/>
    <property type="evidence" value="ECO:0007669"/>
    <property type="project" value="UniProtKB-KW"/>
</dbReference>
<evidence type="ECO:0000256" key="14">
    <source>
        <dbReference type="ARBA" id="ARBA00042443"/>
    </source>
</evidence>
<keyword evidence="8" id="KW-0131">Cell cycle</keyword>
<dbReference type="InterPro" id="IPR001986">
    <property type="entry name" value="Enolpyruvate_Tfrase_dom"/>
</dbReference>
<reference evidence="18 19" key="1">
    <citation type="submission" date="2019-05" db="EMBL/GenBank/DDBJ databases">
        <title>Comparative genomics and metabolomics analyses of clavulanic acid producing Streptomyces species provides insight into specialized metabolism and evolution of beta-lactam biosynthetic gene clusters.</title>
        <authorList>
            <person name="Moore M.A."/>
            <person name="Cruz-Morales P."/>
            <person name="Barona Gomez F."/>
            <person name="Kapil T."/>
        </authorList>
    </citation>
    <scope>NUCLEOTIDE SEQUENCE [LARGE SCALE GENOMIC DNA]</scope>
    <source>
        <strain evidence="18 19">NRRL 5741</strain>
    </source>
</reference>
<feature type="domain" description="Enolpyruvate transferase" evidence="17">
    <location>
        <begin position="5"/>
        <end position="410"/>
    </location>
</feature>
<evidence type="ECO:0000256" key="3">
    <source>
        <dbReference type="ARBA" id="ARBA00022490"/>
    </source>
</evidence>
<keyword evidence="4" id="KW-0132">Cell division</keyword>
<dbReference type="Gene3D" id="3.65.10.10">
    <property type="entry name" value="Enolpyruvate transferase domain"/>
    <property type="match status" value="2"/>
</dbReference>
<evidence type="ECO:0000256" key="13">
    <source>
        <dbReference type="ARBA" id="ARBA00039754"/>
    </source>
</evidence>
<comment type="pathway">
    <text evidence="2">Cell wall biogenesis; peptidoglycan biosynthesis.</text>
</comment>
<dbReference type="GO" id="GO:0008360">
    <property type="term" value="P:regulation of cell shape"/>
    <property type="evidence" value="ECO:0007669"/>
    <property type="project" value="UniProtKB-KW"/>
</dbReference>
<dbReference type="AlphaFoldDB" id="A0A646KHM0"/>
<dbReference type="Pfam" id="PF00275">
    <property type="entry name" value="EPSP_synthase"/>
    <property type="match status" value="1"/>
</dbReference>
<dbReference type="RefSeq" id="WP_323391940.1">
    <property type="nucleotide sequence ID" value="NZ_JBEPDZ010000005.1"/>
</dbReference>
<keyword evidence="9" id="KW-0961">Cell wall biogenesis/degradation</keyword>
<dbReference type="PANTHER" id="PTHR43783">
    <property type="entry name" value="UDP-N-ACETYLGLUCOSAMINE 1-CARBOXYVINYLTRANSFERASE"/>
    <property type="match status" value="1"/>
</dbReference>
<sequence length="427" mass="44633">MVAIRPGGPLTGSVAVDGSKNAALPLLAAAAALRRPVHLGNVPTNTDVETMLTLLRQGGWHTARPVSDPHTTVILPSDQHQPGPAPEVAARIRASYYLVPALLGACGRARLPWPGGCDIGARGMEQHFRVYERFSDRTTVDDRGYFVEATTRASGTVSVTLPFRSRGATVAALLRAVVAGRPLRLGQPNLSPEVLSVVEALRTAGWESRVDENVIVLRPPAVVSEETVLWRVPGDKIEAGTLACAVAVTGGDAQILGVRSGDVAPLINALRWLGIPADADDSNLTVRAQSARPTGQSLRAIASLDPGGLDADFEPPLMALALSLPGTHLFADAINPGRHGNLLPQLARLGAEIHELSPTKCRVTGPQQLIGAGVEATDIRTGSALAIAGLTAHGVTTLGGLEQLRRGHADLPVKLHALGADICEVIP</sequence>
<keyword evidence="5 18" id="KW-0808">Transferase</keyword>
<evidence type="ECO:0000256" key="10">
    <source>
        <dbReference type="ARBA" id="ARBA00037534"/>
    </source>
</evidence>
<keyword evidence="6" id="KW-0133">Cell shape</keyword>
<dbReference type="GO" id="GO:0009252">
    <property type="term" value="P:peptidoglycan biosynthetic process"/>
    <property type="evidence" value="ECO:0007669"/>
    <property type="project" value="UniProtKB-KW"/>
</dbReference>